<gene>
    <name evidence="1" type="ORF">B1H58_15595</name>
</gene>
<evidence type="ECO:0000313" key="1">
    <source>
        <dbReference type="EMBL" id="ARJ43317.1"/>
    </source>
</evidence>
<organism evidence="1 2">
    <name type="scientific">Pantoea alhagi</name>
    <dbReference type="NCBI Taxonomy" id="1891675"/>
    <lineage>
        <taxon>Bacteria</taxon>
        <taxon>Pseudomonadati</taxon>
        <taxon>Pseudomonadota</taxon>
        <taxon>Gammaproteobacteria</taxon>
        <taxon>Enterobacterales</taxon>
        <taxon>Erwiniaceae</taxon>
        <taxon>Pantoea</taxon>
    </lineage>
</organism>
<proteinExistence type="predicted"/>
<reference evidence="1 2" key="1">
    <citation type="submission" date="2017-02" db="EMBL/GenBank/DDBJ databases">
        <title>Complete genome sequence of the drought resistance-promoting endophyte Pantoea alhagi LTYR-11Z.</title>
        <authorList>
            <person name="Zhang L."/>
        </authorList>
    </citation>
    <scope>NUCLEOTIDE SEQUENCE [LARGE SCALE GENOMIC DNA]</scope>
    <source>
        <strain evidence="1 2">LTYR-11Z</strain>
    </source>
</reference>
<dbReference type="RefSeq" id="WP_085071373.1">
    <property type="nucleotide sequence ID" value="NZ_CP019706.1"/>
</dbReference>
<protein>
    <submittedName>
        <fullName evidence="1">Uncharacterized protein</fullName>
    </submittedName>
</protein>
<sequence>MKNTVKVLVFFISAISLSAVYALLYKQQIGAPVKAEWWLKETVIKKTDLLSKVKSPERIVIISGSNSLFGFDSSVIEEGTGIPTFNFGLHASLDMSYLSKVASNIAKKGDIFVAPLEYTYYVRKSMYSDWFINNMIAWGADYLHGLDIFDQASFIAHTDARRVFEGLLTPKRRVLTSEHDIKRFIPTGVYRGYSYKSIKRNGDIITPENQTSHVKSLMSNIDAEGSPLTYESSSKPAKYSIDQIIKLKEAIESKGAKLILIWPASIKSESFNEMNESSSHFISEIKREVSEEGIDIHCKPYEFNLDSKYFFDTYYHLNKSGEELRANKVLDCLRREVIAPIHGA</sequence>
<dbReference type="OrthoDB" id="9155736at2"/>
<dbReference type="AlphaFoldDB" id="A0A1W6B8B9"/>
<evidence type="ECO:0000313" key="2">
    <source>
        <dbReference type="Proteomes" id="UP000192900"/>
    </source>
</evidence>
<name>A0A1W6B8B9_9GAMM</name>
<dbReference type="KEGG" id="palh:B1H58_15595"/>
<accession>A0A1W6B8B9</accession>
<dbReference type="EMBL" id="CP019706">
    <property type="protein sequence ID" value="ARJ43317.1"/>
    <property type="molecule type" value="Genomic_DNA"/>
</dbReference>
<dbReference type="Proteomes" id="UP000192900">
    <property type="component" value="Chromosome"/>
</dbReference>
<keyword evidence="2" id="KW-1185">Reference proteome</keyword>